<dbReference type="PANTHER" id="PTHR11439">
    <property type="entry name" value="GAG-POL-RELATED RETROTRANSPOSON"/>
    <property type="match status" value="1"/>
</dbReference>
<organism evidence="5 6">
    <name type="scientific">Centaurea solstitialis</name>
    <name type="common">yellow star-thistle</name>
    <dbReference type="NCBI Taxonomy" id="347529"/>
    <lineage>
        <taxon>Eukaryota</taxon>
        <taxon>Viridiplantae</taxon>
        <taxon>Streptophyta</taxon>
        <taxon>Embryophyta</taxon>
        <taxon>Tracheophyta</taxon>
        <taxon>Spermatophyta</taxon>
        <taxon>Magnoliopsida</taxon>
        <taxon>eudicotyledons</taxon>
        <taxon>Gunneridae</taxon>
        <taxon>Pentapetalae</taxon>
        <taxon>asterids</taxon>
        <taxon>campanulids</taxon>
        <taxon>Asterales</taxon>
        <taxon>Asteraceae</taxon>
        <taxon>Carduoideae</taxon>
        <taxon>Cardueae</taxon>
        <taxon>Centaureinae</taxon>
        <taxon>Centaurea</taxon>
    </lineage>
</organism>
<evidence type="ECO:0000256" key="2">
    <source>
        <dbReference type="SAM" id="MobiDB-lite"/>
    </source>
</evidence>
<dbReference type="EMBL" id="JARYMX010000008">
    <property type="protein sequence ID" value="KAJ9539073.1"/>
    <property type="molecule type" value="Genomic_DNA"/>
</dbReference>
<sequence>MGLIDKFENIRALLLHMHPLPTLEDVITELLSTETRLQLRSPMPAETVLYTPPSKPRGKFVNNSGKYNNNSKPAGRQTTGEWKPNYNECNFCHSTSHRLLDCPIRQCRYCGVTHLRHYLSDCPQNLNPKPRSYQHQNQPAARLVTSSEPLPVPIAGSVSSSPDLMDLMRKNLELMEQLMTGSLAVNSPYSSTSGTMWIFDSGCFNHMTPCPDGFLSKQPYPISSIGTTDLPPFPVLFSGNFSTDTVQLPEVLHVPRLAVSLVLLTQLQELSLLILFHSSGSKDLSPNRIGRVLEVVYMSLPLQSSTFAASMSSIASFDLWHARLDHLSPNRIKVLAMFLVYLVNLANIMPFLFDNNEYTSILPFDLIHSDVWGPAPHHSMGGARYFVIFVDDHTRFTWIYLMKHRSELPQIYITLARTILTQFSKPIKILRGTLSQYFCPGTSPQIGRAERKHRHILDTTRTILISPKCPERFWGEAAFTAVYTINRHPTPTLKHKYPYEVLYGVSPAYELLKVWGCACFVQLQSHEYNKLEPRGHLCCFLLNYENHLSQQLTHNSTYVVIKADKHPYSHISLIWLFIGHANFWMVVWLKETQDANKCNNLFTWDICTRILNETKWIIDVFMGVVTKFSLLASQTAVLNLAAAIPCLNRSLPSDRYHPLPRQIATVVTIRALLPAIEPPSLPSLTITMNQLPTRKLLLAHIGRKLCKRNFMLLIKLRLRTLFLFLPSDGSIDRYKARLVAKGFNQEYGIDYEETFAPVARITSVRRLLAIPATKRWPLFQMDVKNAFLNGDLSEEVYLSPPPGVSLPTGYVCRLRKALYGLKQAPRAQFEKFSTTIISLGFSASNYDSGLFTRTTDAGTILLLLYVDDMIITGSYSAGIIILKQSLSASFEMNDLGNLYYFLGLEVLSDSTGTYLCQDKYTSDLLSRAGITDNKVVSTPLELHLHLTPNAGPPLKDPTLYRQLVGSLVYLTVTRPDIAYAVHTISQFMSTPCSDHYAAALCILRYLKGTMFHGLYFSSMSTLTLRGFSDADWDSDLTDRRSTTGFCFFLGESLISWHSKKQSLTARSSTEAKYHALADTS</sequence>
<evidence type="ECO:0000313" key="5">
    <source>
        <dbReference type="EMBL" id="KAJ9539073.1"/>
    </source>
</evidence>
<keyword evidence="1" id="KW-0064">Aspartyl protease</keyword>
<dbReference type="Gene3D" id="3.30.420.10">
    <property type="entry name" value="Ribonuclease H-like superfamily/Ribonuclease H"/>
    <property type="match status" value="1"/>
</dbReference>
<evidence type="ECO:0000313" key="6">
    <source>
        <dbReference type="Proteomes" id="UP001172457"/>
    </source>
</evidence>
<evidence type="ECO:0000259" key="3">
    <source>
        <dbReference type="Pfam" id="PF07727"/>
    </source>
</evidence>
<proteinExistence type="predicted"/>
<dbReference type="InterPro" id="IPR012337">
    <property type="entry name" value="RNaseH-like_sf"/>
</dbReference>
<feature type="region of interest" description="Disordered" evidence="2">
    <location>
        <begin position="51"/>
        <end position="79"/>
    </location>
</feature>
<dbReference type="AlphaFoldDB" id="A0AA38SHQ9"/>
<dbReference type="SUPFAM" id="SSF56672">
    <property type="entry name" value="DNA/RNA polymerases"/>
    <property type="match status" value="1"/>
</dbReference>
<dbReference type="InterPro" id="IPR013103">
    <property type="entry name" value="RVT_2"/>
</dbReference>
<evidence type="ECO:0000256" key="1">
    <source>
        <dbReference type="ARBA" id="ARBA00022750"/>
    </source>
</evidence>
<keyword evidence="6" id="KW-1185">Reference proteome</keyword>
<dbReference type="Pfam" id="PF22936">
    <property type="entry name" value="Pol_BBD"/>
    <property type="match status" value="1"/>
</dbReference>
<accession>A0AA38SHQ9</accession>
<dbReference type="CDD" id="cd09272">
    <property type="entry name" value="RNase_HI_RT_Ty1"/>
    <property type="match status" value="1"/>
</dbReference>
<feature type="domain" description="Retrovirus-related Pol polyprotein from transposon TNT 1-94-like beta-barrel" evidence="4">
    <location>
        <begin position="197"/>
        <end position="269"/>
    </location>
</feature>
<dbReference type="InterPro" id="IPR036397">
    <property type="entry name" value="RNaseH_sf"/>
</dbReference>
<reference evidence="5" key="1">
    <citation type="submission" date="2023-03" db="EMBL/GenBank/DDBJ databases">
        <title>Chromosome-scale reference genome and RAD-based genetic map of yellow starthistle (Centaurea solstitialis) reveal putative structural variation and QTLs associated with invader traits.</title>
        <authorList>
            <person name="Reatini B."/>
            <person name="Cang F.A."/>
            <person name="Jiang Q."/>
            <person name="Mckibben M.T.W."/>
            <person name="Barker M.S."/>
            <person name="Rieseberg L.H."/>
            <person name="Dlugosch K.M."/>
        </authorList>
    </citation>
    <scope>NUCLEOTIDE SEQUENCE</scope>
    <source>
        <strain evidence="5">CAN-66</strain>
        <tissue evidence="5">Leaf</tissue>
    </source>
</reference>
<keyword evidence="1" id="KW-0378">Hydrolase</keyword>
<feature type="compositionally biased region" description="Polar residues" evidence="2">
    <location>
        <begin position="61"/>
        <end position="79"/>
    </location>
</feature>
<dbReference type="InterPro" id="IPR054722">
    <property type="entry name" value="PolX-like_BBD"/>
</dbReference>
<keyword evidence="1" id="KW-0645">Protease</keyword>
<dbReference type="Pfam" id="PF07727">
    <property type="entry name" value="RVT_2"/>
    <property type="match status" value="1"/>
</dbReference>
<dbReference type="Proteomes" id="UP001172457">
    <property type="component" value="Chromosome 8"/>
</dbReference>
<dbReference type="PANTHER" id="PTHR11439:SF461">
    <property type="entry name" value="OS10G0432200 PROTEIN"/>
    <property type="match status" value="1"/>
</dbReference>
<dbReference type="InterPro" id="IPR043502">
    <property type="entry name" value="DNA/RNA_pol_sf"/>
</dbReference>
<evidence type="ECO:0000259" key="4">
    <source>
        <dbReference type="Pfam" id="PF22936"/>
    </source>
</evidence>
<dbReference type="SUPFAM" id="SSF53098">
    <property type="entry name" value="Ribonuclease H-like"/>
    <property type="match status" value="1"/>
</dbReference>
<comment type="caution">
    <text evidence="5">The sequence shown here is derived from an EMBL/GenBank/DDBJ whole genome shotgun (WGS) entry which is preliminary data.</text>
</comment>
<name>A0AA38SHQ9_9ASTR</name>
<gene>
    <name evidence="5" type="ORF">OSB04_031806</name>
</gene>
<feature type="domain" description="Reverse transcriptase Ty1/copia-type" evidence="3">
    <location>
        <begin position="732"/>
        <end position="941"/>
    </location>
</feature>
<dbReference type="GO" id="GO:0004190">
    <property type="term" value="F:aspartic-type endopeptidase activity"/>
    <property type="evidence" value="ECO:0007669"/>
    <property type="project" value="UniProtKB-KW"/>
</dbReference>
<protein>
    <submittedName>
        <fullName evidence="5">Uncharacterized protein</fullName>
    </submittedName>
</protein>
<dbReference type="GO" id="GO:0003676">
    <property type="term" value="F:nucleic acid binding"/>
    <property type="evidence" value="ECO:0007669"/>
    <property type="project" value="InterPro"/>
</dbReference>